<comment type="caution">
    <text evidence="1">The sequence shown here is derived from an EMBL/GenBank/DDBJ whole genome shotgun (WGS) entry which is preliminary data.</text>
</comment>
<keyword evidence="2" id="KW-1185">Reference proteome</keyword>
<dbReference type="AlphaFoldDB" id="A0A9P4M244"/>
<name>A0A9P4M244_9PEZI</name>
<dbReference type="EMBL" id="ML978135">
    <property type="protein sequence ID" value="KAF2094273.1"/>
    <property type="molecule type" value="Genomic_DNA"/>
</dbReference>
<evidence type="ECO:0000313" key="1">
    <source>
        <dbReference type="EMBL" id="KAF2094273.1"/>
    </source>
</evidence>
<dbReference type="Proteomes" id="UP000799772">
    <property type="component" value="Unassembled WGS sequence"/>
</dbReference>
<reference evidence="1" key="1">
    <citation type="journal article" date="2020" name="Stud. Mycol.">
        <title>101 Dothideomycetes genomes: a test case for predicting lifestyles and emergence of pathogens.</title>
        <authorList>
            <person name="Haridas S."/>
            <person name="Albert R."/>
            <person name="Binder M."/>
            <person name="Bloem J."/>
            <person name="Labutti K."/>
            <person name="Salamov A."/>
            <person name="Andreopoulos B."/>
            <person name="Baker S."/>
            <person name="Barry K."/>
            <person name="Bills G."/>
            <person name="Bluhm B."/>
            <person name="Cannon C."/>
            <person name="Castanera R."/>
            <person name="Culley D."/>
            <person name="Daum C."/>
            <person name="Ezra D."/>
            <person name="Gonzalez J."/>
            <person name="Henrissat B."/>
            <person name="Kuo A."/>
            <person name="Liang C."/>
            <person name="Lipzen A."/>
            <person name="Lutzoni F."/>
            <person name="Magnuson J."/>
            <person name="Mondo S."/>
            <person name="Nolan M."/>
            <person name="Ohm R."/>
            <person name="Pangilinan J."/>
            <person name="Park H.-J."/>
            <person name="Ramirez L."/>
            <person name="Alfaro M."/>
            <person name="Sun H."/>
            <person name="Tritt A."/>
            <person name="Yoshinaga Y."/>
            <person name="Zwiers L.-H."/>
            <person name="Turgeon B."/>
            <person name="Goodwin S."/>
            <person name="Spatafora J."/>
            <person name="Crous P."/>
            <person name="Grigoriev I."/>
        </authorList>
    </citation>
    <scope>NUCLEOTIDE SEQUENCE</scope>
    <source>
        <strain evidence="1">CBS 133067</strain>
    </source>
</reference>
<proteinExistence type="predicted"/>
<evidence type="ECO:0000313" key="2">
    <source>
        <dbReference type="Proteomes" id="UP000799772"/>
    </source>
</evidence>
<sequence>MVMDISKSQKRKTISKTHFKSHGRTKRLTTYSKSSTFNRNGIFDFLGLPGELRIMVYEWSLLLSYHEGIPVPRSGTLVASEYFASLRNPIAALNRQVREEFLPHLRGKQICVDMREYRFYLPFGSVVQDFKARHDRRCINMPYNYLLWRFPPRTLGNCWQYLNDFVDVIANSHVPRHLEVDFGKGTEYDTNTVGGLIIELLRVTKEHMDDSIDWSSYWGGGMGFLRLKSLKFTWQLPLCSKPLAGKDRKMVERGLNIASERIKGALFKRLIPEAERIAKAERQVRSNRKCRHHRGTTLPSM</sequence>
<accession>A0A9P4M244</accession>
<dbReference type="OrthoDB" id="62952at2759"/>
<protein>
    <submittedName>
        <fullName evidence="1">Uncharacterized protein</fullName>
    </submittedName>
</protein>
<gene>
    <name evidence="1" type="ORF">NA57DRAFT_60904</name>
</gene>
<organism evidence="1 2">
    <name type="scientific">Rhizodiscina lignyota</name>
    <dbReference type="NCBI Taxonomy" id="1504668"/>
    <lineage>
        <taxon>Eukaryota</taxon>
        <taxon>Fungi</taxon>
        <taxon>Dikarya</taxon>
        <taxon>Ascomycota</taxon>
        <taxon>Pezizomycotina</taxon>
        <taxon>Dothideomycetes</taxon>
        <taxon>Pleosporomycetidae</taxon>
        <taxon>Aulographales</taxon>
        <taxon>Rhizodiscinaceae</taxon>
        <taxon>Rhizodiscina</taxon>
    </lineage>
</organism>